<keyword evidence="3" id="KW-0808">Transferase</keyword>
<dbReference type="GO" id="GO:0016301">
    <property type="term" value="F:kinase activity"/>
    <property type="evidence" value="ECO:0007669"/>
    <property type="project" value="UniProtKB-KW"/>
</dbReference>
<organism evidence="3 4">
    <name type="scientific">Mycobacterium gordonae</name>
    <dbReference type="NCBI Taxonomy" id="1778"/>
    <lineage>
        <taxon>Bacteria</taxon>
        <taxon>Bacillati</taxon>
        <taxon>Actinomycetota</taxon>
        <taxon>Actinomycetes</taxon>
        <taxon>Mycobacteriales</taxon>
        <taxon>Mycobacteriaceae</taxon>
        <taxon>Mycobacterium</taxon>
    </lineage>
</organism>
<dbReference type="Pfam" id="PF00989">
    <property type="entry name" value="PAS"/>
    <property type="match status" value="1"/>
</dbReference>
<reference evidence="3 4" key="1">
    <citation type="submission" date="2016-01" db="EMBL/GenBank/DDBJ databases">
        <title>The new phylogeny of the genus Mycobacterium.</title>
        <authorList>
            <person name="Tarcisio F."/>
            <person name="Conor M."/>
            <person name="Antonella G."/>
            <person name="Elisabetta G."/>
            <person name="Giulia F.S."/>
            <person name="Sara T."/>
            <person name="Anna F."/>
            <person name="Clotilde B."/>
            <person name="Roberto B."/>
            <person name="Veronica D.S."/>
            <person name="Fabio R."/>
            <person name="Monica P."/>
            <person name="Olivier J."/>
            <person name="Enrico T."/>
            <person name="Nicola S."/>
        </authorList>
    </citation>
    <scope>NUCLEOTIDE SEQUENCE [LARGE SCALE GENOMIC DNA]</scope>
    <source>
        <strain evidence="3 4">DSM 44160</strain>
    </source>
</reference>
<feature type="region of interest" description="Disordered" evidence="1">
    <location>
        <begin position="1"/>
        <end position="20"/>
    </location>
</feature>
<dbReference type="InterPro" id="IPR000014">
    <property type="entry name" value="PAS"/>
</dbReference>
<dbReference type="RefSeq" id="WP_085088562.1">
    <property type="nucleotide sequence ID" value="NZ_JACKSU010000074.1"/>
</dbReference>
<dbReference type="AlphaFoldDB" id="A0A1X1VP87"/>
<dbReference type="NCBIfam" id="TIGR00229">
    <property type="entry name" value="sensory_box"/>
    <property type="match status" value="1"/>
</dbReference>
<dbReference type="PROSITE" id="PS50112">
    <property type="entry name" value="PAS"/>
    <property type="match status" value="1"/>
</dbReference>
<dbReference type="InterPro" id="IPR013767">
    <property type="entry name" value="PAS_fold"/>
</dbReference>
<feature type="compositionally biased region" description="Basic and acidic residues" evidence="1">
    <location>
        <begin position="1"/>
        <end position="13"/>
    </location>
</feature>
<comment type="caution">
    <text evidence="3">The sequence shown here is derived from an EMBL/GenBank/DDBJ whole genome shotgun (WGS) entry which is preliminary data.</text>
</comment>
<evidence type="ECO:0000259" key="2">
    <source>
        <dbReference type="PROSITE" id="PS50112"/>
    </source>
</evidence>
<sequence>MPDDQHQERRRPGQDGQSPLSTLIHLPALVVLDRIPVAVLAISHDGTILFTNSTFASMLGYSLKSLHTLKFSQLFTTLPTDQSSPVSVMRLHGGELVELVHADGSTVRAWMSKSALLRDDDPVALVTFQDLTAQLWQQDD</sequence>
<accession>A0A1X1VP87</accession>
<dbReference type="CDD" id="cd00130">
    <property type="entry name" value="PAS"/>
    <property type="match status" value="1"/>
</dbReference>
<dbReference type="EMBL" id="LQOY01000225">
    <property type="protein sequence ID" value="ORV70798.1"/>
    <property type="molecule type" value="Genomic_DNA"/>
</dbReference>
<evidence type="ECO:0000313" key="4">
    <source>
        <dbReference type="Proteomes" id="UP000193928"/>
    </source>
</evidence>
<evidence type="ECO:0000256" key="1">
    <source>
        <dbReference type="SAM" id="MobiDB-lite"/>
    </source>
</evidence>
<proteinExistence type="predicted"/>
<dbReference type="SUPFAM" id="SSF55785">
    <property type="entry name" value="PYP-like sensor domain (PAS domain)"/>
    <property type="match status" value="1"/>
</dbReference>
<dbReference type="InterPro" id="IPR035965">
    <property type="entry name" value="PAS-like_dom_sf"/>
</dbReference>
<protein>
    <submittedName>
        <fullName evidence="3">Histidine kinase</fullName>
    </submittedName>
</protein>
<feature type="domain" description="PAS" evidence="2">
    <location>
        <begin position="31"/>
        <end position="66"/>
    </location>
</feature>
<name>A0A1X1VP87_MYCGO</name>
<keyword evidence="4" id="KW-1185">Reference proteome</keyword>
<dbReference type="Proteomes" id="UP000193928">
    <property type="component" value="Unassembled WGS sequence"/>
</dbReference>
<keyword evidence="3" id="KW-0418">Kinase</keyword>
<evidence type="ECO:0000313" key="3">
    <source>
        <dbReference type="EMBL" id="ORV70798.1"/>
    </source>
</evidence>
<gene>
    <name evidence="3" type="ORF">AWC08_04955</name>
</gene>
<dbReference type="Gene3D" id="3.30.450.20">
    <property type="entry name" value="PAS domain"/>
    <property type="match status" value="1"/>
</dbReference>